<dbReference type="PANTHER" id="PTHR39603:SF1">
    <property type="entry name" value="CYANOVIRIN-N DOMAIN-CONTAINING PROTEIN"/>
    <property type="match status" value="1"/>
</dbReference>
<comment type="caution">
    <text evidence="2">The sequence shown here is derived from an EMBL/GenBank/DDBJ whole genome shotgun (WGS) entry which is preliminary data.</text>
</comment>
<reference evidence="2" key="1">
    <citation type="journal article" date="2023" name="Mol. Phylogenet. Evol.">
        <title>Genome-scale phylogeny and comparative genomics of the fungal order Sordariales.</title>
        <authorList>
            <person name="Hensen N."/>
            <person name="Bonometti L."/>
            <person name="Westerberg I."/>
            <person name="Brannstrom I.O."/>
            <person name="Guillou S."/>
            <person name="Cros-Aarteil S."/>
            <person name="Calhoun S."/>
            <person name="Haridas S."/>
            <person name="Kuo A."/>
            <person name="Mondo S."/>
            <person name="Pangilinan J."/>
            <person name="Riley R."/>
            <person name="LaButti K."/>
            <person name="Andreopoulos B."/>
            <person name="Lipzen A."/>
            <person name="Chen C."/>
            <person name="Yan M."/>
            <person name="Daum C."/>
            <person name="Ng V."/>
            <person name="Clum A."/>
            <person name="Steindorff A."/>
            <person name="Ohm R.A."/>
            <person name="Martin F."/>
            <person name="Silar P."/>
            <person name="Natvig D.O."/>
            <person name="Lalanne C."/>
            <person name="Gautier V."/>
            <person name="Ament-Velasquez S.L."/>
            <person name="Kruys A."/>
            <person name="Hutchinson M.I."/>
            <person name="Powell A.J."/>
            <person name="Barry K."/>
            <person name="Miller A.N."/>
            <person name="Grigoriev I.V."/>
            <person name="Debuchy R."/>
            <person name="Gladieux P."/>
            <person name="Hiltunen Thoren M."/>
            <person name="Johannesson H."/>
        </authorList>
    </citation>
    <scope>NUCLEOTIDE SEQUENCE</scope>
    <source>
        <strain evidence="2">FGSC 1904</strain>
    </source>
</reference>
<protein>
    <recommendedName>
        <fullName evidence="4">Ecp2 effector protein domain-containing protein</fullName>
    </recommendedName>
</protein>
<evidence type="ECO:0000256" key="1">
    <source>
        <dbReference type="SAM" id="SignalP"/>
    </source>
</evidence>
<proteinExistence type="predicted"/>
<evidence type="ECO:0008006" key="4">
    <source>
        <dbReference type="Google" id="ProtNLM"/>
    </source>
</evidence>
<dbReference type="AlphaFoldDB" id="A0AAE0U2V6"/>
<accession>A0AAE0U2V6</accession>
<gene>
    <name evidence="2" type="ORF">B0T20DRAFT_490641</name>
</gene>
<organism evidence="2 3">
    <name type="scientific">Sordaria brevicollis</name>
    <dbReference type="NCBI Taxonomy" id="83679"/>
    <lineage>
        <taxon>Eukaryota</taxon>
        <taxon>Fungi</taxon>
        <taxon>Dikarya</taxon>
        <taxon>Ascomycota</taxon>
        <taxon>Pezizomycotina</taxon>
        <taxon>Sordariomycetes</taxon>
        <taxon>Sordariomycetidae</taxon>
        <taxon>Sordariales</taxon>
        <taxon>Sordariaceae</taxon>
        <taxon>Sordaria</taxon>
    </lineage>
</organism>
<keyword evidence="1" id="KW-0732">Signal</keyword>
<dbReference type="Proteomes" id="UP001281003">
    <property type="component" value="Unassembled WGS sequence"/>
</dbReference>
<keyword evidence="3" id="KW-1185">Reference proteome</keyword>
<name>A0AAE0U2V6_SORBR</name>
<evidence type="ECO:0000313" key="2">
    <source>
        <dbReference type="EMBL" id="KAK3388585.1"/>
    </source>
</evidence>
<dbReference type="EMBL" id="JAUTDP010000015">
    <property type="protein sequence ID" value="KAK3388585.1"/>
    <property type="molecule type" value="Genomic_DNA"/>
</dbReference>
<dbReference type="PANTHER" id="PTHR39603">
    <property type="entry name" value="CYANOVIRIN-N DOMAIN-CONTAINING PROTEIN"/>
    <property type="match status" value="1"/>
</dbReference>
<feature type="signal peptide" evidence="1">
    <location>
        <begin position="1"/>
        <end position="18"/>
    </location>
</feature>
<evidence type="ECO:0000313" key="3">
    <source>
        <dbReference type="Proteomes" id="UP001281003"/>
    </source>
</evidence>
<feature type="chain" id="PRO_5042191569" description="Ecp2 effector protein domain-containing protein" evidence="1">
    <location>
        <begin position="19"/>
        <end position="186"/>
    </location>
</feature>
<sequence length="186" mass="19663">MITTKLATIAVLATVAAAAPTTAAPTTTEVRPFKFSQWVDDIINPDVEALTPEQAVEAYYQSVNATTSTQTGGTKAKRFSVQCYTSEYTRAEVNPAAMCVSSLAALGNGVTYSWSGYAKSVTLCNDIPNVELVAVSGTDGPKVATAQQLAIGGGHIMDACTWGGRTGGLAFEDFNPDIQIYLRRQI</sequence>
<reference evidence="2" key="2">
    <citation type="submission" date="2023-07" db="EMBL/GenBank/DDBJ databases">
        <authorList>
            <consortium name="Lawrence Berkeley National Laboratory"/>
            <person name="Haridas S."/>
            <person name="Hensen N."/>
            <person name="Bonometti L."/>
            <person name="Westerberg I."/>
            <person name="Brannstrom I.O."/>
            <person name="Guillou S."/>
            <person name="Cros-Aarteil S."/>
            <person name="Calhoun S."/>
            <person name="Kuo A."/>
            <person name="Mondo S."/>
            <person name="Pangilinan J."/>
            <person name="Riley R."/>
            <person name="LaButti K."/>
            <person name="Andreopoulos B."/>
            <person name="Lipzen A."/>
            <person name="Chen C."/>
            <person name="Yanf M."/>
            <person name="Daum C."/>
            <person name="Ng V."/>
            <person name="Clum A."/>
            <person name="Steindorff A."/>
            <person name="Ohm R."/>
            <person name="Martin F."/>
            <person name="Silar P."/>
            <person name="Natvig D."/>
            <person name="Lalanne C."/>
            <person name="Gautier V."/>
            <person name="Ament-velasquez S.L."/>
            <person name="Kruys A."/>
            <person name="Hutchinson M.I."/>
            <person name="Powell A.J."/>
            <person name="Barry K."/>
            <person name="Miller A.N."/>
            <person name="Grigoriev I.V."/>
            <person name="Debuchy R."/>
            <person name="Gladieux P."/>
            <person name="Thoren M.H."/>
            <person name="Johannesson H."/>
        </authorList>
    </citation>
    <scope>NUCLEOTIDE SEQUENCE</scope>
    <source>
        <strain evidence="2">FGSC 1904</strain>
    </source>
</reference>